<feature type="domain" description="DUF4982" evidence="9">
    <location>
        <begin position="642"/>
        <end position="694"/>
    </location>
</feature>
<dbReference type="PRINTS" id="PR00132">
    <property type="entry name" value="GLHYDRLASE2"/>
</dbReference>
<feature type="signal peptide" evidence="4">
    <location>
        <begin position="1"/>
        <end position="25"/>
    </location>
</feature>
<keyword evidence="11" id="KW-1185">Reference proteome</keyword>
<evidence type="ECO:0000259" key="7">
    <source>
        <dbReference type="Pfam" id="PF02837"/>
    </source>
</evidence>
<dbReference type="Gene3D" id="3.20.20.80">
    <property type="entry name" value="Glycosidases"/>
    <property type="match status" value="1"/>
</dbReference>
<evidence type="ECO:0000256" key="1">
    <source>
        <dbReference type="ARBA" id="ARBA00007401"/>
    </source>
</evidence>
<evidence type="ECO:0000259" key="9">
    <source>
        <dbReference type="Pfam" id="PF16355"/>
    </source>
</evidence>
<dbReference type="EMBL" id="BRXS01000001">
    <property type="protein sequence ID" value="GLC23644.1"/>
    <property type="molecule type" value="Genomic_DNA"/>
</dbReference>
<comment type="caution">
    <text evidence="10">The sequence shown here is derived from an EMBL/GenBank/DDBJ whole genome shotgun (WGS) entry which is preliminary data.</text>
</comment>
<sequence>MNTPLAAIARRSLALLALAALPAVAQTPDPRVRMTINDGWRYRADGVEFAEKGWLNDTGWERVNLPHTWNAQDVFDDVESYRRGIGWYRKRLTLPDSLKGKRVFLHFEGANQTAEVYVNGAYAGEHAGGYTAFTLDVTRHLQWGGGNEQLIAVQVDNSHRPAIAPLSVGFALYGGIYRDVWLVATDSAHVTLGDHGGPGVYVTTPRVSREAGEARVRGTLSNDGGAARTLRVVSTILDSAGARVGEATTTVRVPARGQAEFAQALPAVRAPRLWSPDTPYLYSVRTDVHDGDRVIDRVTSPLGFRWFRFDADSGFTLNGRKTFLRGTNRHQDYQGLGSALSNQLHVRDLEIIKAMGANFLRLAHYPQDPAVLDAADRLGLLIWEEVPVVNQITVSDAFTANSQRMLREMIRQHHNHPSVVIWGTMNEVFLWSEAGARIARQSDTTYMRQVRDFARGMERLARAEDPARATAMAIHGAASYDTAGVAEIPMVLGLNLYNGWYGGTFAEYGPTLDRRHVRSPKQAILLSEYGSGSELRLNSTAPERFDHSGTWHRMYHESYIRQSRARPWLAGTAVWNQFDFSQPHIGETTPHMNKKGLYTFDRKPKDVYYLYQANWTTAPMVYVASRDWSHRGGVGATTVTQPIDVYTTLGSVELFVNGKSLGAKTPDDVRKASWDVAFADGDNVVEARATGEGQTAVDRMTIRMDRTPADLRDPKTPFRELAVNVGSNAQYADADGLVWLADQPYAAGSFGSVGGQRALMAREVVITNTAQSPMYATYQSNLQGYRVDVPDGDYEVELRFAGTGGVAGTAAAGGAEAASGGSGARVFSVAVNGATVAERLDLTTRGNVAPATTLTVTTSATNGGGIVVAFRALQGQPVLNGIRVRRR</sequence>
<protein>
    <submittedName>
        <fullName evidence="10">Beta-galactosidase</fullName>
    </submittedName>
</protein>
<dbReference type="InterPro" id="IPR008979">
    <property type="entry name" value="Galactose-bd-like_sf"/>
</dbReference>
<dbReference type="Gene3D" id="2.60.120.260">
    <property type="entry name" value="Galactose-binding domain-like"/>
    <property type="match status" value="1"/>
</dbReference>
<feature type="chain" id="PRO_5041216985" evidence="4">
    <location>
        <begin position="26"/>
        <end position="887"/>
    </location>
</feature>
<evidence type="ECO:0000313" key="10">
    <source>
        <dbReference type="EMBL" id="GLC23644.1"/>
    </source>
</evidence>
<dbReference type="Pfam" id="PF00703">
    <property type="entry name" value="Glyco_hydro_2"/>
    <property type="match status" value="1"/>
</dbReference>
<feature type="domain" description="Glycosyl hydrolases family 2 sugar binding" evidence="7">
    <location>
        <begin position="83"/>
        <end position="184"/>
    </location>
</feature>
<organism evidence="10 11">
    <name type="scientific">Roseisolibacter agri</name>
    <dbReference type="NCBI Taxonomy" id="2014610"/>
    <lineage>
        <taxon>Bacteria</taxon>
        <taxon>Pseudomonadati</taxon>
        <taxon>Gemmatimonadota</taxon>
        <taxon>Gemmatimonadia</taxon>
        <taxon>Gemmatimonadales</taxon>
        <taxon>Gemmatimonadaceae</taxon>
        <taxon>Roseisolibacter</taxon>
    </lineage>
</organism>
<dbReference type="RefSeq" id="WP_284348084.1">
    <property type="nucleotide sequence ID" value="NZ_BRXS01000001.1"/>
</dbReference>
<dbReference type="Pfam" id="PF02836">
    <property type="entry name" value="Glyco_hydro_2_C"/>
    <property type="match status" value="1"/>
</dbReference>
<dbReference type="Gene3D" id="2.60.40.10">
    <property type="entry name" value="Immunoglobulins"/>
    <property type="match status" value="2"/>
</dbReference>
<dbReference type="PANTHER" id="PTHR42732:SF1">
    <property type="entry name" value="BETA-MANNOSIDASE"/>
    <property type="match status" value="1"/>
</dbReference>
<evidence type="ECO:0000259" key="5">
    <source>
        <dbReference type="Pfam" id="PF00703"/>
    </source>
</evidence>
<dbReference type="InterPro" id="IPR013783">
    <property type="entry name" value="Ig-like_fold"/>
</dbReference>
<dbReference type="InterPro" id="IPR006104">
    <property type="entry name" value="Glyco_hydro_2_N"/>
</dbReference>
<feature type="domain" description="Glycoside hydrolase family 2 catalytic" evidence="6">
    <location>
        <begin position="312"/>
        <end position="616"/>
    </location>
</feature>
<dbReference type="Gene3D" id="2.60.120.430">
    <property type="entry name" value="Galactose-binding lectin"/>
    <property type="match status" value="1"/>
</dbReference>
<dbReference type="InterPro" id="IPR006103">
    <property type="entry name" value="Glyco_hydro_2_cat"/>
</dbReference>
<dbReference type="Proteomes" id="UP001161325">
    <property type="component" value="Unassembled WGS sequence"/>
</dbReference>
<feature type="domain" description="Glycoside hydrolase family 2 immunoglobulin-like beta-sandwich" evidence="5">
    <location>
        <begin position="202"/>
        <end position="305"/>
    </location>
</feature>
<dbReference type="AlphaFoldDB" id="A0AA37PZH6"/>
<dbReference type="Pfam" id="PF16355">
    <property type="entry name" value="DUF4982"/>
    <property type="match status" value="1"/>
</dbReference>
<dbReference type="InterPro" id="IPR017853">
    <property type="entry name" value="GH"/>
</dbReference>
<dbReference type="InterPro" id="IPR006102">
    <property type="entry name" value="Ig-like_GH2"/>
</dbReference>
<gene>
    <name evidence="10" type="ORF">rosag_01570</name>
</gene>
<feature type="domain" description="Malectin" evidence="8">
    <location>
        <begin position="721"/>
        <end position="882"/>
    </location>
</feature>
<dbReference type="PANTHER" id="PTHR42732">
    <property type="entry name" value="BETA-GALACTOSIDASE"/>
    <property type="match status" value="1"/>
</dbReference>
<evidence type="ECO:0000256" key="3">
    <source>
        <dbReference type="ARBA" id="ARBA00023295"/>
    </source>
</evidence>
<evidence type="ECO:0000256" key="2">
    <source>
        <dbReference type="ARBA" id="ARBA00022801"/>
    </source>
</evidence>
<name>A0AA37PZH6_9BACT</name>
<dbReference type="GO" id="GO:0004553">
    <property type="term" value="F:hydrolase activity, hydrolyzing O-glycosyl compounds"/>
    <property type="evidence" value="ECO:0007669"/>
    <property type="project" value="InterPro"/>
</dbReference>
<keyword evidence="4" id="KW-0732">Signal</keyword>
<keyword evidence="3" id="KW-0326">Glycosidase</keyword>
<dbReference type="InterPro" id="IPR032311">
    <property type="entry name" value="DUF4982"/>
</dbReference>
<evidence type="ECO:0000259" key="6">
    <source>
        <dbReference type="Pfam" id="PF02836"/>
    </source>
</evidence>
<dbReference type="Pfam" id="PF02837">
    <property type="entry name" value="Glyco_hydro_2_N"/>
    <property type="match status" value="1"/>
</dbReference>
<comment type="similarity">
    <text evidence="1">Belongs to the glycosyl hydrolase 2 family.</text>
</comment>
<dbReference type="SUPFAM" id="SSF51445">
    <property type="entry name" value="(Trans)glycosidases"/>
    <property type="match status" value="1"/>
</dbReference>
<proteinExistence type="inferred from homology"/>
<evidence type="ECO:0000313" key="11">
    <source>
        <dbReference type="Proteomes" id="UP001161325"/>
    </source>
</evidence>
<dbReference type="InterPro" id="IPR006101">
    <property type="entry name" value="Glyco_hydro_2"/>
</dbReference>
<dbReference type="InterPro" id="IPR051913">
    <property type="entry name" value="GH2_Domain-Containing"/>
</dbReference>
<dbReference type="SUPFAM" id="SSF49785">
    <property type="entry name" value="Galactose-binding domain-like"/>
    <property type="match status" value="1"/>
</dbReference>
<dbReference type="SUPFAM" id="SSF49303">
    <property type="entry name" value="beta-Galactosidase/glucuronidase domain"/>
    <property type="match status" value="1"/>
</dbReference>
<keyword evidence="2" id="KW-0378">Hydrolase</keyword>
<accession>A0AA37PZH6</accession>
<dbReference type="InterPro" id="IPR021720">
    <property type="entry name" value="Malectin_dom"/>
</dbReference>
<evidence type="ECO:0000256" key="4">
    <source>
        <dbReference type="SAM" id="SignalP"/>
    </source>
</evidence>
<dbReference type="GO" id="GO:0005975">
    <property type="term" value="P:carbohydrate metabolic process"/>
    <property type="evidence" value="ECO:0007669"/>
    <property type="project" value="InterPro"/>
</dbReference>
<dbReference type="InterPro" id="IPR036156">
    <property type="entry name" value="Beta-gal/glucu_dom_sf"/>
</dbReference>
<evidence type="ECO:0000259" key="8">
    <source>
        <dbReference type="Pfam" id="PF11721"/>
    </source>
</evidence>
<reference evidence="10" key="1">
    <citation type="submission" date="2022-08" db="EMBL/GenBank/DDBJ databases">
        <title>Draft genome sequencing of Roseisolibacter agri AW1220.</title>
        <authorList>
            <person name="Tobiishi Y."/>
            <person name="Tonouchi A."/>
        </authorList>
    </citation>
    <scope>NUCLEOTIDE SEQUENCE</scope>
    <source>
        <strain evidence="10">AW1220</strain>
    </source>
</reference>
<dbReference type="Pfam" id="PF11721">
    <property type="entry name" value="Malectin"/>
    <property type="match status" value="1"/>
</dbReference>